<keyword evidence="3" id="KW-1185">Reference proteome</keyword>
<dbReference type="AlphaFoldDB" id="A0A931GNV2"/>
<evidence type="ECO:0000313" key="2">
    <source>
        <dbReference type="EMBL" id="MBG6089931.1"/>
    </source>
</evidence>
<dbReference type="RefSeq" id="WP_197012468.1">
    <property type="nucleotide sequence ID" value="NZ_BAABES010000010.1"/>
</dbReference>
<dbReference type="EC" id="6.5.1.3" evidence="2"/>
<sequence length="359" mass="39782">MIPHISDLFDITALNTAIAEGHVREQQHPTLPLRILNYTERCQYERAWTNVTLNCRGLITHHDGHIIARPWRKFFNYGEPACGTLDLDAKAETIDKIDGSLGTLYPHGDDWAIATRGSFTSTQAEHATRILRDRYAGFRPPDGVTVLVEIVYPANRIVCDYGDTDDLILLGAVHTATGTPLGPDHVPNWQGPRAETFPASTIGEALTLPSRPGAEGVVVRLVDTGTMVKIKQEDYVRLHRIVTGLNARAVWEALGDGQTVADICEPLPDEFHAWVRDLNDRLGVELHSRIAAAEAEHKRILNQLPVGWTRKDYAALAVKSEHKASLFLLLDGKDPAPKIWQTLRPSGEDRPITVSEDVA</sequence>
<evidence type="ECO:0000313" key="3">
    <source>
        <dbReference type="Proteomes" id="UP000614047"/>
    </source>
</evidence>
<gene>
    <name evidence="2" type="ORF">IW256_004044</name>
</gene>
<evidence type="ECO:0000259" key="1">
    <source>
        <dbReference type="Pfam" id="PF09511"/>
    </source>
</evidence>
<comment type="caution">
    <text evidence="2">The sequence shown here is derived from an EMBL/GenBank/DDBJ whole genome shotgun (WGS) entry which is preliminary data.</text>
</comment>
<dbReference type="GO" id="GO:0003972">
    <property type="term" value="F:RNA ligase (ATP) activity"/>
    <property type="evidence" value="ECO:0007669"/>
    <property type="project" value="UniProtKB-EC"/>
</dbReference>
<organism evidence="2 3">
    <name type="scientific">Actinomadura viridis</name>
    <dbReference type="NCBI Taxonomy" id="58110"/>
    <lineage>
        <taxon>Bacteria</taxon>
        <taxon>Bacillati</taxon>
        <taxon>Actinomycetota</taxon>
        <taxon>Actinomycetes</taxon>
        <taxon>Streptosporangiales</taxon>
        <taxon>Thermomonosporaceae</taxon>
        <taxon>Actinomadura</taxon>
    </lineage>
</organism>
<name>A0A931GNV2_9ACTN</name>
<feature type="domain" description="T4 RNA ligase 1-like N-terminal" evidence="1">
    <location>
        <begin position="54"/>
        <end position="176"/>
    </location>
</feature>
<dbReference type="EMBL" id="JADOUA010000001">
    <property type="protein sequence ID" value="MBG6089931.1"/>
    <property type="molecule type" value="Genomic_DNA"/>
</dbReference>
<reference evidence="2" key="1">
    <citation type="submission" date="2020-11" db="EMBL/GenBank/DDBJ databases">
        <title>Sequencing the genomes of 1000 actinobacteria strains.</title>
        <authorList>
            <person name="Klenk H.-P."/>
        </authorList>
    </citation>
    <scope>NUCLEOTIDE SEQUENCE</scope>
    <source>
        <strain evidence="2">DSM 43175</strain>
    </source>
</reference>
<keyword evidence="2" id="KW-0436">Ligase</keyword>
<protein>
    <submittedName>
        <fullName evidence="2">RNA ligase</fullName>
        <ecNumber evidence="2">6.5.1.3</ecNumber>
    </submittedName>
</protein>
<dbReference type="InterPro" id="IPR019039">
    <property type="entry name" value="T4-Rnl1-like_N"/>
</dbReference>
<dbReference type="Proteomes" id="UP000614047">
    <property type="component" value="Unassembled WGS sequence"/>
</dbReference>
<accession>A0A931GNV2</accession>
<proteinExistence type="predicted"/>
<dbReference type="Pfam" id="PF09511">
    <property type="entry name" value="RNA_lig_T4_1"/>
    <property type="match status" value="1"/>
</dbReference>